<feature type="region of interest" description="Disordered" evidence="1">
    <location>
        <begin position="259"/>
        <end position="299"/>
    </location>
</feature>
<evidence type="ECO:0000256" key="1">
    <source>
        <dbReference type="SAM" id="MobiDB-lite"/>
    </source>
</evidence>
<feature type="non-terminal residue" evidence="2">
    <location>
        <position position="1"/>
    </location>
</feature>
<gene>
    <name evidence="2" type="ORF">CR513_48528</name>
</gene>
<comment type="caution">
    <text evidence="2">The sequence shown here is derived from an EMBL/GenBank/DDBJ whole genome shotgun (WGS) entry which is preliminary data.</text>
</comment>
<name>A0A371F171_MUCPR</name>
<dbReference type="EMBL" id="QJKJ01011085">
    <property type="protein sequence ID" value="RDX72048.1"/>
    <property type="molecule type" value="Genomic_DNA"/>
</dbReference>
<proteinExistence type="predicted"/>
<sequence>MGFPMNLLTTPTACAMSGLVQIMAYIRLPTADAYGTRDISILSSSLLGLILEDNLNLPVGAYKFPLQVLHEEKQSLHLIAQDFIFCKDYIPANNNLVGSGIPQAIPLHIVSIAQEDTFPGFWIQLCSFLVDQVQNVLTLSSYSSKLQSMLLAYHTMLTKRSRLGSSFLFDNFGFTDRSILIMTREEGERDVDLKLVIKAFQEQFKALNAKMDDLQPILRYRSPTNRHNDDEEEDFGSASKSVSKVFTIFSNPLYEHEEEEYLDGRHNENERRRRGEPRRDNFSSNIKMSIPAFHGKNDP</sequence>
<organism evidence="2 3">
    <name type="scientific">Mucuna pruriens</name>
    <name type="common">Velvet bean</name>
    <name type="synonym">Dolichos pruriens</name>
    <dbReference type="NCBI Taxonomy" id="157652"/>
    <lineage>
        <taxon>Eukaryota</taxon>
        <taxon>Viridiplantae</taxon>
        <taxon>Streptophyta</taxon>
        <taxon>Embryophyta</taxon>
        <taxon>Tracheophyta</taxon>
        <taxon>Spermatophyta</taxon>
        <taxon>Magnoliopsida</taxon>
        <taxon>eudicotyledons</taxon>
        <taxon>Gunneridae</taxon>
        <taxon>Pentapetalae</taxon>
        <taxon>rosids</taxon>
        <taxon>fabids</taxon>
        <taxon>Fabales</taxon>
        <taxon>Fabaceae</taxon>
        <taxon>Papilionoideae</taxon>
        <taxon>50 kb inversion clade</taxon>
        <taxon>NPAAA clade</taxon>
        <taxon>indigoferoid/millettioid clade</taxon>
        <taxon>Phaseoleae</taxon>
        <taxon>Mucuna</taxon>
    </lineage>
</organism>
<reference evidence="2" key="1">
    <citation type="submission" date="2018-05" db="EMBL/GenBank/DDBJ databases">
        <title>Draft genome of Mucuna pruriens seed.</title>
        <authorList>
            <person name="Nnadi N.E."/>
            <person name="Vos R."/>
            <person name="Hasami M.H."/>
            <person name="Devisetty U.K."/>
            <person name="Aguiy J.C."/>
        </authorList>
    </citation>
    <scope>NUCLEOTIDE SEQUENCE [LARGE SCALE GENOMIC DNA]</scope>
    <source>
        <strain evidence="2">JCA_2017</strain>
    </source>
</reference>
<feature type="compositionally biased region" description="Basic and acidic residues" evidence="1">
    <location>
        <begin position="262"/>
        <end position="281"/>
    </location>
</feature>
<protein>
    <submittedName>
        <fullName evidence="2">Uncharacterized protein</fullName>
    </submittedName>
</protein>
<accession>A0A371F171</accession>
<keyword evidence="3" id="KW-1185">Reference proteome</keyword>
<dbReference type="AlphaFoldDB" id="A0A371F171"/>
<evidence type="ECO:0000313" key="3">
    <source>
        <dbReference type="Proteomes" id="UP000257109"/>
    </source>
</evidence>
<dbReference type="Proteomes" id="UP000257109">
    <property type="component" value="Unassembled WGS sequence"/>
</dbReference>
<evidence type="ECO:0000313" key="2">
    <source>
        <dbReference type="EMBL" id="RDX72048.1"/>
    </source>
</evidence>